<dbReference type="InterPro" id="IPR000182">
    <property type="entry name" value="GNAT_dom"/>
</dbReference>
<evidence type="ECO:0000313" key="2">
    <source>
        <dbReference type="EMBL" id="KFE71397.1"/>
    </source>
</evidence>
<dbReference type="InterPro" id="IPR051531">
    <property type="entry name" value="N-acetyltransferase"/>
</dbReference>
<dbReference type="PROSITE" id="PS51186">
    <property type="entry name" value="GNAT"/>
    <property type="match status" value="1"/>
</dbReference>
<dbReference type="PANTHER" id="PTHR43792">
    <property type="entry name" value="GNAT FAMILY, PUTATIVE (AFU_ORTHOLOGUE AFUA_3G00765)-RELATED-RELATED"/>
    <property type="match status" value="1"/>
</dbReference>
<dbReference type="AlphaFoldDB" id="A0A085WUN4"/>
<proteinExistence type="predicted"/>
<dbReference type="Pfam" id="PF13302">
    <property type="entry name" value="Acetyltransf_3"/>
    <property type="match status" value="1"/>
</dbReference>
<organism evidence="2 3">
    <name type="scientific">Hyalangium minutum</name>
    <dbReference type="NCBI Taxonomy" id="394096"/>
    <lineage>
        <taxon>Bacteria</taxon>
        <taxon>Pseudomonadati</taxon>
        <taxon>Myxococcota</taxon>
        <taxon>Myxococcia</taxon>
        <taxon>Myxococcales</taxon>
        <taxon>Cystobacterineae</taxon>
        <taxon>Archangiaceae</taxon>
        <taxon>Hyalangium</taxon>
    </lineage>
</organism>
<evidence type="ECO:0000259" key="1">
    <source>
        <dbReference type="PROSITE" id="PS51186"/>
    </source>
</evidence>
<dbReference type="SUPFAM" id="SSF55729">
    <property type="entry name" value="Acyl-CoA N-acyltransferases (Nat)"/>
    <property type="match status" value="1"/>
</dbReference>
<comment type="caution">
    <text evidence="2">The sequence shown here is derived from an EMBL/GenBank/DDBJ whole genome shotgun (WGS) entry which is preliminary data.</text>
</comment>
<gene>
    <name evidence="2" type="ORF">DB31_3527</name>
</gene>
<dbReference type="Gene3D" id="3.40.630.30">
    <property type="match status" value="1"/>
</dbReference>
<dbReference type="STRING" id="394096.DB31_3527"/>
<keyword evidence="3" id="KW-1185">Reference proteome</keyword>
<name>A0A085WUN4_9BACT</name>
<dbReference type="Proteomes" id="UP000028725">
    <property type="component" value="Unassembled WGS sequence"/>
</dbReference>
<dbReference type="PANTHER" id="PTHR43792:SF1">
    <property type="entry name" value="N-ACETYLTRANSFERASE DOMAIN-CONTAINING PROTEIN"/>
    <property type="match status" value="1"/>
</dbReference>
<accession>A0A085WUN4</accession>
<protein>
    <submittedName>
        <fullName evidence="2">GCN5-related N-acetyltransferase</fullName>
    </submittedName>
</protein>
<keyword evidence="2" id="KW-0808">Transferase</keyword>
<reference evidence="2 3" key="1">
    <citation type="submission" date="2014-04" db="EMBL/GenBank/DDBJ databases">
        <title>Genome assembly of Hyalangium minutum DSM 14724.</title>
        <authorList>
            <person name="Sharma G."/>
            <person name="Subramanian S."/>
        </authorList>
    </citation>
    <scope>NUCLEOTIDE SEQUENCE [LARGE SCALE GENOMIC DNA]</scope>
    <source>
        <strain evidence="2 3">DSM 14724</strain>
    </source>
</reference>
<dbReference type="EMBL" id="JMCB01000002">
    <property type="protein sequence ID" value="KFE71397.1"/>
    <property type="molecule type" value="Genomic_DNA"/>
</dbReference>
<feature type="domain" description="N-acetyltransferase" evidence="1">
    <location>
        <begin position="19"/>
        <end position="163"/>
    </location>
</feature>
<evidence type="ECO:0000313" key="3">
    <source>
        <dbReference type="Proteomes" id="UP000028725"/>
    </source>
</evidence>
<dbReference type="InterPro" id="IPR016181">
    <property type="entry name" value="Acyl_CoA_acyltransferase"/>
</dbReference>
<sequence length="163" mass="18094">MAPRTARFSLRKFTSGDVGLYHQLTGNVRVMQFVTGRPFTWEETAEKFERILARSAQHEHEGVYAIHDSGTDEFVGAAALLREPTGRVELGYRILDTHWGRGIATEVAAELLRFGLHVLHAPAVVAYVDAENTASIRVLEKIGMRRVATTSEGGCTEHEYLLG</sequence>
<dbReference type="GO" id="GO:0016747">
    <property type="term" value="F:acyltransferase activity, transferring groups other than amino-acyl groups"/>
    <property type="evidence" value="ECO:0007669"/>
    <property type="project" value="InterPro"/>
</dbReference>